<dbReference type="InterPro" id="IPR026323">
    <property type="entry name" value="Exosortase-related_prot_XrtF"/>
</dbReference>
<evidence type="ECO:0000256" key="3">
    <source>
        <dbReference type="ARBA" id="ARBA00022670"/>
    </source>
</evidence>
<evidence type="ECO:0000313" key="9">
    <source>
        <dbReference type="EMBL" id="SDJ17135.1"/>
    </source>
</evidence>
<dbReference type="RefSeq" id="WP_091391400.1">
    <property type="nucleotide sequence ID" value="NZ_BKAI01000001.1"/>
</dbReference>
<sequence length="183" mass="21582">MKNYFTKYKPFLLFLGKFLLAYLLLTFVYQFYLSRFDSAAYEVDTITKMVSYQTQELLHFFNANASIIPHPEEASFKIIYNGKYLARIIEGCNAVSVIILFVAFVVAFTGKLRHTILFALFGSMLIYMLNVWRIALLSYLLYYYPAQQRLLHDVFFPLCIYGVVFILWIIWVNKFSLYARKTV</sequence>
<keyword evidence="7 8" id="KW-0472">Membrane</keyword>
<keyword evidence="2" id="KW-1003">Cell membrane</keyword>
<dbReference type="STRING" id="1128970.SAMN04487935_0152"/>
<comment type="subcellular location">
    <subcellularLocation>
        <location evidence="1">Cell membrane</location>
        <topology evidence="1">Multi-pass membrane protein</topology>
    </subcellularLocation>
</comment>
<dbReference type="Pfam" id="PF09721">
    <property type="entry name" value="Exosortase_EpsH"/>
    <property type="match status" value="1"/>
</dbReference>
<dbReference type="OrthoDB" id="678161at2"/>
<dbReference type="GO" id="GO:0006508">
    <property type="term" value="P:proteolysis"/>
    <property type="evidence" value="ECO:0007669"/>
    <property type="project" value="UniProtKB-KW"/>
</dbReference>
<evidence type="ECO:0000256" key="1">
    <source>
        <dbReference type="ARBA" id="ARBA00004651"/>
    </source>
</evidence>
<dbReference type="GO" id="GO:0008233">
    <property type="term" value="F:peptidase activity"/>
    <property type="evidence" value="ECO:0007669"/>
    <property type="project" value="UniProtKB-KW"/>
</dbReference>
<dbReference type="NCBIfam" id="TIGR04128">
    <property type="entry name" value="exoso_Fjoh_1448"/>
    <property type="match status" value="1"/>
</dbReference>
<organism evidence="9 10">
    <name type="scientific">Flavobacterium noncentrifugens</name>
    <dbReference type="NCBI Taxonomy" id="1128970"/>
    <lineage>
        <taxon>Bacteria</taxon>
        <taxon>Pseudomonadati</taxon>
        <taxon>Bacteroidota</taxon>
        <taxon>Flavobacteriia</taxon>
        <taxon>Flavobacteriales</taxon>
        <taxon>Flavobacteriaceae</taxon>
        <taxon>Flavobacterium</taxon>
    </lineage>
</organism>
<dbReference type="InterPro" id="IPR019127">
    <property type="entry name" value="Exosortase"/>
</dbReference>
<feature type="transmembrane region" description="Helical" evidence="8">
    <location>
        <begin position="12"/>
        <end position="32"/>
    </location>
</feature>
<evidence type="ECO:0000313" key="10">
    <source>
        <dbReference type="Proteomes" id="UP000199580"/>
    </source>
</evidence>
<feature type="transmembrane region" description="Helical" evidence="8">
    <location>
        <begin position="154"/>
        <end position="172"/>
    </location>
</feature>
<evidence type="ECO:0000256" key="2">
    <source>
        <dbReference type="ARBA" id="ARBA00022475"/>
    </source>
</evidence>
<dbReference type="AlphaFoldDB" id="A0A1G8RKU4"/>
<protein>
    <submittedName>
        <fullName evidence="9">Exosortase family protein XrtF</fullName>
    </submittedName>
</protein>
<keyword evidence="6 8" id="KW-1133">Transmembrane helix</keyword>
<evidence type="ECO:0000256" key="6">
    <source>
        <dbReference type="ARBA" id="ARBA00022989"/>
    </source>
</evidence>
<dbReference type="EMBL" id="FNEZ01000001">
    <property type="protein sequence ID" value="SDJ17135.1"/>
    <property type="molecule type" value="Genomic_DNA"/>
</dbReference>
<evidence type="ECO:0000256" key="7">
    <source>
        <dbReference type="ARBA" id="ARBA00023136"/>
    </source>
</evidence>
<keyword evidence="3" id="KW-0645">Protease</keyword>
<accession>A0A1G8RKU4</accession>
<keyword evidence="10" id="KW-1185">Reference proteome</keyword>
<dbReference type="Proteomes" id="UP000199580">
    <property type="component" value="Unassembled WGS sequence"/>
</dbReference>
<keyword evidence="4 8" id="KW-0812">Transmembrane</keyword>
<feature type="transmembrane region" description="Helical" evidence="8">
    <location>
        <begin position="116"/>
        <end position="142"/>
    </location>
</feature>
<evidence type="ECO:0000256" key="5">
    <source>
        <dbReference type="ARBA" id="ARBA00022801"/>
    </source>
</evidence>
<proteinExistence type="predicted"/>
<dbReference type="GO" id="GO:0005886">
    <property type="term" value="C:plasma membrane"/>
    <property type="evidence" value="ECO:0007669"/>
    <property type="project" value="UniProtKB-SubCell"/>
</dbReference>
<feature type="transmembrane region" description="Helical" evidence="8">
    <location>
        <begin position="84"/>
        <end position="109"/>
    </location>
</feature>
<reference evidence="9 10" key="1">
    <citation type="submission" date="2016-10" db="EMBL/GenBank/DDBJ databases">
        <authorList>
            <person name="de Groot N.N."/>
        </authorList>
    </citation>
    <scope>NUCLEOTIDE SEQUENCE [LARGE SCALE GENOMIC DNA]</scope>
    <source>
        <strain evidence="9 10">CGMCC 1.10076</strain>
    </source>
</reference>
<name>A0A1G8RKU4_9FLAO</name>
<dbReference type="InterPro" id="IPR026392">
    <property type="entry name" value="Exo/Archaeosortase_dom"/>
</dbReference>
<evidence type="ECO:0000256" key="4">
    <source>
        <dbReference type="ARBA" id="ARBA00022692"/>
    </source>
</evidence>
<gene>
    <name evidence="9" type="ORF">SAMN04487935_0152</name>
</gene>
<dbReference type="NCBIfam" id="TIGR04178">
    <property type="entry name" value="exo_archaeo"/>
    <property type="match status" value="1"/>
</dbReference>
<keyword evidence="5" id="KW-0378">Hydrolase</keyword>
<evidence type="ECO:0000256" key="8">
    <source>
        <dbReference type="SAM" id="Phobius"/>
    </source>
</evidence>